<protein>
    <submittedName>
        <fullName evidence="1">Uncharacterized protein</fullName>
    </submittedName>
</protein>
<accession>A0AAD9GB20</accession>
<comment type="caution">
    <text evidence="1">The sequence shown here is derived from an EMBL/GenBank/DDBJ whole genome shotgun (WGS) entry which is preliminary data.</text>
</comment>
<name>A0AAD9GB20_9STRA</name>
<evidence type="ECO:0000313" key="1">
    <source>
        <dbReference type="EMBL" id="KAK1935223.1"/>
    </source>
</evidence>
<organism evidence="1 2">
    <name type="scientific">Phytophthora citrophthora</name>
    <dbReference type="NCBI Taxonomy" id="4793"/>
    <lineage>
        <taxon>Eukaryota</taxon>
        <taxon>Sar</taxon>
        <taxon>Stramenopiles</taxon>
        <taxon>Oomycota</taxon>
        <taxon>Peronosporomycetes</taxon>
        <taxon>Peronosporales</taxon>
        <taxon>Peronosporaceae</taxon>
        <taxon>Phytophthora</taxon>
    </lineage>
</organism>
<sequence length="89" mass="10350">MSVRLQRLRQGDYYICVPRLRTFQETKLERVCAIDPGVVNFATVYDPEGRTFCVKDAKNVLKQKFEAVDVLKSQLSVKDNVCEDRHKDK</sequence>
<gene>
    <name evidence="1" type="ORF">P3T76_010989</name>
</gene>
<dbReference type="AlphaFoldDB" id="A0AAD9GB20"/>
<evidence type="ECO:0000313" key="2">
    <source>
        <dbReference type="Proteomes" id="UP001259832"/>
    </source>
</evidence>
<keyword evidence="2" id="KW-1185">Reference proteome</keyword>
<dbReference type="Proteomes" id="UP001259832">
    <property type="component" value="Unassembled WGS sequence"/>
</dbReference>
<proteinExistence type="predicted"/>
<reference evidence="1" key="1">
    <citation type="submission" date="2023-08" db="EMBL/GenBank/DDBJ databases">
        <title>Reference Genome Resource for the Citrus Pathogen Phytophthora citrophthora.</title>
        <authorList>
            <person name="Moller H."/>
            <person name="Coetzee B."/>
            <person name="Rose L.J."/>
            <person name="Van Niekerk J.M."/>
        </authorList>
    </citation>
    <scope>NUCLEOTIDE SEQUENCE</scope>
    <source>
        <strain evidence="1">STE-U-9442</strain>
    </source>
</reference>
<dbReference type="EMBL" id="JASMQC010000024">
    <property type="protein sequence ID" value="KAK1935223.1"/>
    <property type="molecule type" value="Genomic_DNA"/>
</dbReference>